<dbReference type="SUPFAM" id="SSF51294">
    <property type="entry name" value="Hedgehog/intein (Hint) domain"/>
    <property type="match status" value="1"/>
</dbReference>
<dbReference type="GO" id="GO:0003899">
    <property type="term" value="F:DNA-directed RNA polymerase activity"/>
    <property type="evidence" value="ECO:0007669"/>
    <property type="project" value="UniProtKB-EC"/>
</dbReference>
<dbReference type="Gene3D" id="3.10.28.10">
    <property type="entry name" value="Homing endonucleases"/>
    <property type="match status" value="1"/>
</dbReference>
<dbReference type="SMART" id="SM00305">
    <property type="entry name" value="HintC"/>
    <property type="match status" value="1"/>
</dbReference>
<keyword evidence="4 10" id="KW-0548">Nucleotidyltransferase</keyword>
<dbReference type="Proteomes" id="UP001200513">
    <property type="component" value="Chromosome"/>
</dbReference>
<dbReference type="EMBL" id="CP084167">
    <property type="protein sequence ID" value="UJG42521.1"/>
    <property type="molecule type" value="Genomic_DNA"/>
</dbReference>
<keyword evidence="3 10" id="KW-0808">Transferase</keyword>
<dbReference type="EC" id="2.7.7.6" evidence="1"/>
<dbReference type="Gene3D" id="1.10.150.390">
    <property type="match status" value="1"/>
</dbReference>
<dbReference type="SUPFAM" id="SSF55608">
    <property type="entry name" value="Homing endonucleases"/>
    <property type="match status" value="2"/>
</dbReference>
<gene>
    <name evidence="10" type="ORF">K9W46_08970</name>
</gene>
<dbReference type="InterPro" id="IPR003586">
    <property type="entry name" value="Hint_dom_C"/>
</dbReference>
<dbReference type="InterPro" id="IPR027434">
    <property type="entry name" value="Homing_endonucl"/>
</dbReference>
<evidence type="ECO:0000256" key="6">
    <source>
        <dbReference type="ARBA" id="ARBA00023000"/>
    </source>
</evidence>
<evidence type="ECO:0000256" key="3">
    <source>
        <dbReference type="ARBA" id="ARBA00022679"/>
    </source>
</evidence>
<dbReference type="InterPro" id="IPR006141">
    <property type="entry name" value="Intein_N"/>
</dbReference>
<dbReference type="SUPFAM" id="SSF64484">
    <property type="entry name" value="beta and beta-prime subunits of DNA dependent RNA-polymerase"/>
    <property type="match status" value="2"/>
</dbReference>
<evidence type="ECO:0000256" key="1">
    <source>
        <dbReference type="ARBA" id="ARBA00012418"/>
    </source>
</evidence>
<dbReference type="CDD" id="cd00081">
    <property type="entry name" value="Hint"/>
    <property type="match status" value="1"/>
</dbReference>
<dbReference type="InterPro" id="IPR003587">
    <property type="entry name" value="Hint_dom_N"/>
</dbReference>
<dbReference type="GO" id="GO:0016539">
    <property type="term" value="P:intein-mediated protein splicing"/>
    <property type="evidence" value="ECO:0007669"/>
    <property type="project" value="InterPro"/>
</dbReference>
<reference evidence="10" key="1">
    <citation type="journal article" date="2022" name="Nat. Microbiol.">
        <title>Unique mobile elements and scalable gene flow at the prokaryote-eukaryote boundary revealed by circularized Asgard archaea genomes.</title>
        <authorList>
            <person name="Wu F."/>
            <person name="Speth D.R."/>
            <person name="Philosof A."/>
            <person name="Cremiere A."/>
            <person name="Narayanan A."/>
            <person name="Barco R.A."/>
            <person name="Connon S.A."/>
            <person name="Amend J.P."/>
            <person name="Antoshechkin I.A."/>
            <person name="Orphan V.J."/>
        </authorList>
    </citation>
    <scope>NUCLEOTIDE SEQUENCE</scope>
    <source>
        <strain evidence="10">PR6</strain>
    </source>
</reference>
<evidence type="ECO:0000259" key="9">
    <source>
        <dbReference type="PROSITE" id="PS50819"/>
    </source>
</evidence>
<dbReference type="PANTHER" id="PTHR19376:SF32">
    <property type="entry name" value="DNA-DIRECTED RNA POLYMERASE III SUBUNIT RPC1"/>
    <property type="match status" value="1"/>
</dbReference>
<dbReference type="InterPro" id="IPR004860">
    <property type="entry name" value="LAGLIDADG_dom"/>
</dbReference>
<evidence type="ECO:0000256" key="7">
    <source>
        <dbReference type="ARBA" id="ARBA00023163"/>
    </source>
</evidence>
<evidence type="ECO:0000256" key="5">
    <source>
        <dbReference type="ARBA" id="ARBA00022813"/>
    </source>
</evidence>
<dbReference type="InterPro" id="IPR030934">
    <property type="entry name" value="Intein_C"/>
</dbReference>
<feature type="domain" description="DOD-type homing endonuclease" evidence="9">
    <location>
        <begin position="304"/>
        <end position="437"/>
    </location>
</feature>
<dbReference type="Pfam" id="PF14528">
    <property type="entry name" value="LAGLIDADG_3"/>
    <property type="match status" value="1"/>
</dbReference>
<dbReference type="PRINTS" id="PR00379">
    <property type="entry name" value="INTEIN"/>
</dbReference>
<dbReference type="InterPro" id="IPR045867">
    <property type="entry name" value="DNA-dir_RpoC_beta_prime"/>
</dbReference>
<keyword evidence="7" id="KW-0804">Transcription</keyword>
<keyword evidence="5" id="KW-0068">Autocatalytic cleavage</keyword>
<dbReference type="InterPro" id="IPR004042">
    <property type="entry name" value="Intein_endonuc_central"/>
</dbReference>
<dbReference type="NCBIfam" id="NF011491">
    <property type="entry name" value="PRK14898.1"/>
    <property type="match status" value="1"/>
</dbReference>
<dbReference type="AlphaFoldDB" id="A0A9Y1FMX3"/>
<protein>
    <recommendedName>
        <fullName evidence="1">DNA-directed RNA polymerase</fullName>
        <ecNumber evidence="1">2.7.7.6</ecNumber>
    </recommendedName>
</protein>
<dbReference type="PROSITE" id="PS50818">
    <property type="entry name" value="INTEIN_C_TER"/>
    <property type="match status" value="1"/>
</dbReference>
<dbReference type="SMART" id="SM00306">
    <property type="entry name" value="HintN"/>
    <property type="match status" value="1"/>
</dbReference>
<proteinExistence type="predicted"/>
<dbReference type="NCBIfam" id="TIGR01445">
    <property type="entry name" value="intein_Nterm"/>
    <property type="match status" value="1"/>
</dbReference>
<dbReference type="InterPro" id="IPR036844">
    <property type="entry name" value="Hint_dom_sf"/>
</dbReference>
<organism evidence="10">
    <name type="scientific">Candidatus Heimdallarchaeum endolithica</name>
    <dbReference type="NCBI Taxonomy" id="2876572"/>
    <lineage>
        <taxon>Archaea</taxon>
        <taxon>Promethearchaeati</taxon>
        <taxon>Candidatus Heimdallarchaeota</taxon>
        <taxon>Candidatus Heimdallarchaeia (ex Rinke et al. 2021) (nom. nud.)</taxon>
        <taxon>Candidatus Heimdallarchaeales</taxon>
        <taxon>Candidatus Heimdallarchaeaceae</taxon>
        <taxon>Candidatus Heimdallarchaeum</taxon>
    </lineage>
</organism>
<dbReference type="InterPro" id="IPR006142">
    <property type="entry name" value="INTEIN"/>
</dbReference>
<dbReference type="PROSITE" id="PS50817">
    <property type="entry name" value="INTEIN_N_TER"/>
    <property type="match status" value="1"/>
</dbReference>
<dbReference type="PANTHER" id="PTHR19376">
    <property type="entry name" value="DNA-DIRECTED RNA POLYMERASE"/>
    <property type="match status" value="1"/>
</dbReference>
<evidence type="ECO:0000256" key="2">
    <source>
        <dbReference type="ARBA" id="ARBA00022478"/>
    </source>
</evidence>
<keyword evidence="2 10" id="KW-0240">DNA-directed RNA polymerase</keyword>
<dbReference type="GO" id="GO:0004519">
    <property type="term" value="F:endonuclease activity"/>
    <property type="evidence" value="ECO:0007669"/>
    <property type="project" value="InterPro"/>
</dbReference>
<dbReference type="PROSITE" id="PS50819">
    <property type="entry name" value="INTEIN_ENDONUCLEASE"/>
    <property type="match status" value="1"/>
</dbReference>
<evidence type="ECO:0000313" key="10">
    <source>
        <dbReference type="EMBL" id="UJG42521.1"/>
    </source>
</evidence>
<dbReference type="InterPro" id="IPR007081">
    <property type="entry name" value="RNA_pol_Rpb1_5"/>
</dbReference>
<dbReference type="Pfam" id="PF04998">
    <property type="entry name" value="RNA_pol_Rpb1_5"/>
    <property type="match status" value="2"/>
</dbReference>
<dbReference type="GO" id="GO:0006351">
    <property type="term" value="P:DNA-templated transcription"/>
    <property type="evidence" value="ECO:0007669"/>
    <property type="project" value="InterPro"/>
</dbReference>
<evidence type="ECO:0000256" key="4">
    <source>
        <dbReference type="ARBA" id="ARBA00022695"/>
    </source>
</evidence>
<name>A0A9Y1FMX3_9ARCH</name>
<sequence length="922" mass="103993">MADYLTTRQISNRLRKLREEGIPQTIVDELKEELKGKKVTKKQMDLIIKEIGKSYEFAQIDPGSAVGTVAAQSIGEPGTQMSIPGNEKVVVKIGSKTKIIEIGEFIDELLEKNESYLIENETQTVVYDLPNNNNIYVLGINNNEKIIWQRILQVSRHLPNGNLLRIKTRTGRTITATFSHSFVIRKNNEIVPIKGRELQLGDRLPVVLTIPAMSPITELEVSEYLPQEVLHNSDLTITIPMGEKWEGGSGNDYTVSETQEDLWRPIKTEKIEDLEEKTFYPRIYQNTKIVIPEKIPLTNDFGWFIGAYLAEGNNTGTRISISNINHNYLKKVEKFANWLNIPTATTSKNSEFGSIFSVHLNSMLLAKLMKRMCGKTPKSKFVPGWTINTKTEFIEQLLRGYFDGKGSVSTEKGVIIAHSKSKELRDGICLLLSRLGIFAKKSNKGNEYILSIPRKYAKIFHSRIGSDIDYKERSLLQLLEREKSKEKRDESTDLIPGLGSIFGDIKEKLDLHSKVIPRTSKGKTIERQTCGQYIQMFSEVAEKKGINIDNELSILKQAYNSDVMWDEIVSLEKIDSPTHYVYDFGVSELETFMTAEGIITHNTLQTFHYSGVAEMSVLRGLPRLIEIVDARKNPSTPTMKIHLDKIGEKDEQIAKQVARRIELTTVNNVATSIKHSFAEGCIKIKLEPVLLEDKGIETETIVKKIQKKRRRIKVETDPDDEYTIIVTPTKELKFNELPKLAEKVKDIPIKGLKNISRVVVLKNKQGEYYLQSEGSNFSELLRIPGVDPTRCYSSDINQIAETLGIEAARNALIQESLAVMKEQGLDVDKRHVMLVADLMTLVGEVQQIGRHGVSGKKSSVFARAAFEVTVKHLLEAAIHGEHEPLEGITENVIIGQTIALGTGIVDLTMSPNYREFAKKEEN</sequence>
<dbReference type="GO" id="GO:0003677">
    <property type="term" value="F:DNA binding"/>
    <property type="evidence" value="ECO:0007669"/>
    <property type="project" value="InterPro"/>
</dbReference>
<keyword evidence="6" id="KW-0651">Protein splicing</keyword>
<accession>A0A9Y1FMX3</accession>
<dbReference type="Gene3D" id="2.170.16.10">
    <property type="entry name" value="Hedgehog/Intein (Hint) domain"/>
    <property type="match status" value="2"/>
</dbReference>
<evidence type="ECO:0000256" key="8">
    <source>
        <dbReference type="ARBA" id="ARBA00048552"/>
    </source>
</evidence>
<dbReference type="GO" id="GO:0000428">
    <property type="term" value="C:DNA-directed RNA polymerase complex"/>
    <property type="evidence" value="ECO:0007669"/>
    <property type="project" value="UniProtKB-KW"/>
</dbReference>
<comment type="catalytic activity">
    <reaction evidence="8">
        <text>RNA(n) + a ribonucleoside 5'-triphosphate = RNA(n+1) + diphosphate</text>
        <dbReference type="Rhea" id="RHEA:21248"/>
        <dbReference type="Rhea" id="RHEA-COMP:14527"/>
        <dbReference type="Rhea" id="RHEA-COMP:17342"/>
        <dbReference type="ChEBI" id="CHEBI:33019"/>
        <dbReference type="ChEBI" id="CHEBI:61557"/>
        <dbReference type="ChEBI" id="CHEBI:140395"/>
        <dbReference type="EC" id="2.7.7.6"/>
    </reaction>
</comment>
<dbReference type="NCBIfam" id="TIGR01443">
    <property type="entry name" value="intein_Cterm"/>
    <property type="match status" value="1"/>
</dbReference>